<dbReference type="Pfam" id="PF12720">
    <property type="entry name" value="DUF3807"/>
    <property type="match status" value="1"/>
</dbReference>
<feature type="region of interest" description="Disordered" evidence="1">
    <location>
        <begin position="1"/>
        <end position="70"/>
    </location>
</feature>
<dbReference type="Proteomes" id="UP000717696">
    <property type="component" value="Unassembled WGS sequence"/>
</dbReference>
<dbReference type="PANTHER" id="PTHR40642">
    <property type="entry name" value="YALI0F31295P"/>
    <property type="match status" value="1"/>
</dbReference>
<comment type="caution">
    <text evidence="2">The sequence shown here is derived from an EMBL/GenBank/DDBJ whole genome shotgun (WGS) entry which is preliminary data.</text>
</comment>
<dbReference type="InterPro" id="IPR024526">
    <property type="entry name" value="DUF3807"/>
</dbReference>
<feature type="compositionally biased region" description="Basic and acidic residues" evidence="1">
    <location>
        <begin position="326"/>
        <end position="352"/>
    </location>
</feature>
<feature type="compositionally biased region" description="Polar residues" evidence="1">
    <location>
        <begin position="1"/>
        <end position="10"/>
    </location>
</feature>
<proteinExistence type="predicted"/>
<gene>
    <name evidence="2" type="ORF">B0J13DRAFT_618961</name>
</gene>
<keyword evidence="3" id="KW-1185">Reference proteome</keyword>
<name>A0A9P9F4T8_9HYPO</name>
<dbReference type="OrthoDB" id="5335351at2759"/>
<dbReference type="EMBL" id="JAGMUU010000004">
    <property type="protein sequence ID" value="KAH7155528.1"/>
    <property type="molecule type" value="Genomic_DNA"/>
</dbReference>
<feature type="compositionally biased region" description="Polar residues" evidence="1">
    <location>
        <begin position="54"/>
        <end position="65"/>
    </location>
</feature>
<dbReference type="PANTHER" id="PTHR40642:SF1">
    <property type="entry name" value="YALI0F31295P"/>
    <property type="match status" value="1"/>
</dbReference>
<evidence type="ECO:0000313" key="2">
    <source>
        <dbReference type="EMBL" id="KAH7155528.1"/>
    </source>
</evidence>
<feature type="region of interest" description="Disordered" evidence="1">
    <location>
        <begin position="270"/>
        <end position="352"/>
    </location>
</feature>
<dbReference type="AlphaFoldDB" id="A0A9P9F4T8"/>
<evidence type="ECO:0000256" key="1">
    <source>
        <dbReference type="SAM" id="MobiDB-lite"/>
    </source>
</evidence>
<sequence>MASPMPQSQPGDVGQNHESEDESKPIIVEEAIMPDSQKQSHTGAKTPEPGVEQQPASSDTPSTPGTLPAFDWEDFETRYEKALHDADEHEEAILKDAGALSKYFKVWASAASAHDDERAAKRLQTRRRFVNLSEENMAQKQQHYDEVVRAFESALALLRSKRDFIKTALCRPAIDMPRAENVGTATKHDIPTISEDDLFGFHETHFGQDAVALFGSTFMDQSGEHQPHDDVTYDVWEDEDDLGYYEDGVKRTLTDEQIEIFRHSELEALRKEQEKQSRSKVASSSDEAMELNDTNPPNAQVSVNPSALATTPRNNKKKRKKGVKRGRPEPKPDLRKRTWDVVDKGLDSLDYD</sequence>
<reference evidence="2" key="1">
    <citation type="journal article" date="2021" name="Nat. Commun.">
        <title>Genetic determinants of endophytism in the Arabidopsis root mycobiome.</title>
        <authorList>
            <person name="Mesny F."/>
            <person name="Miyauchi S."/>
            <person name="Thiergart T."/>
            <person name="Pickel B."/>
            <person name="Atanasova L."/>
            <person name="Karlsson M."/>
            <person name="Huettel B."/>
            <person name="Barry K.W."/>
            <person name="Haridas S."/>
            <person name="Chen C."/>
            <person name="Bauer D."/>
            <person name="Andreopoulos W."/>
            <person name="Pangilinan J."/>
            <person name="LaButti K."/>
            <person name="Riley R."/>
            <person name="Lipzen A."/>
            <person name="Clum A."/>
            <person name="Drula E."/>
            <person name="Henrissat B."/>
            <person name="Kohler A."/>
            <person name="Grigoriev I.V."/>
            <person name="Martin F.M."/>
            <person name="Hacquard S."/>
        </authorList>
    </citation>
    <scope>NUCLEOTIDE SEQUENCE</scope>
    <source>
        <strain evidence="2">MPI-CAGE-AT-0021</strain>
    </source>
</reference>
<protein>
    <submittedName>
        <fullName evidence="2">Uncharacterized protein</fullName>
    </submittedName>
</protein>
<accession>A0A9P9F4T8</accession>
<evidence type="ECO:0000313" key="3">
    <source>
        <dbReference type="Proteomes" id="UP000717696"/>
    </source>
</evidence>
<feature type="compositionally biased region" description="Polar residues" evidence="1">
    <location>
        <begin position="279"/>
        <end position="311"/>
    </location>
</feature>
<feature type="compositionally biased region" description="Basic residues" evidence="1">
    <location>
        <begin position="314"/>
        <end position="325"/>
    </location>
</feature>
<feature type="compositionally biased region" description="Basic and acidic residues" evidence="1">
    <location>
        <begin position="15"/>
        <end position="24"/>
    </location>
</feature>
<organism evidence="2 3">
    <name type="scientific">Dactylonectria estremocensis</name>
    <dbReference type="NCBI Taxonomy" id="1079267"/>
    <lineage>
        <taxon>Eukaryota</taxon>
        <taxon>Fungi</taxon>
        <taxon>Dikarya</taxon>
        <taxon>Ascomycota</taxon>
        <taxon>Pezizomycotina</taxon>
        <taxon>Sordariomycetes</taxon>
        <taxon>Hypocreomycetidae</taxon>
        <taxon>Hypocreales</taxon>
        <taxon>Nectriaceae</taxon>
        <taxon>Dactylonectria</taxon>
    </lineage>
</organism>